<name>A3K8G4_SAGS3</name>
<feature type="transmembrane region" description="Helical" evidence="1">
    <location>
        <begin position="132"/>
        <end position="152"/>
    </location>
</feature>
<feature type="transmembrane region" description="Helical" evidence="1">
    <location>
        <begin position="12"/>
        <end position="33"/>
    </location>
</feature>
<dbReference type="InterPro" id="IPR009936">
    <property type="entry name" value="DUF1468"/>
</dbReference>
<dbReference type="Pfam" id="PF07331">
    <property type="entry name" value="TctB"/>
    <property type="match status" value="1"/>
</dbReference>
<protein>
    <recommendedName>
        <fullName evidence="2">DUF1468 domain-containing protein</fullName>
    </recommendedName>
</protein>
<dbReference type="RefSeq" id="WP_005862288.1">
    <property type="nucleotide sequence ID" value="NZ_AAYA01000014.1"/>
</dbReference>
<comment type="caution">
    <text evidence="3">The sequence shown here is derived from an EMBL/GenBank/DDBJ whole genome shotgun (WGS) entry which is preliminary data.</text>
</comment>
<accession>A3K8G4</accession>
<evidence type="ECO:0000313" key="3">
    <source>
        <dbReference type="EMBL" id="EBA06643.1"/>
    </source>
</evidence>
<feature type="domain" description="DUF1468" evidence="2">
    <location>
        <begin position="21"/>
        <end position="157"/>
    </location>
</feature>
<feature type="transmembrane region" description="Helical" evidence="1">
    <location>
        <begin position="53"/>
        <end position="72"/>
    </location>
</feature>
<keyword evidence="1" id="KW-0812">Transmembrane</keyword>
<dbReference type="AlphaFoldDB" id="A3K8G4"/>
<proteinExistence type="predicted"/>
<evidence type="ECO:0000256" key="1">
    <source>
        <dbReference type="SAM" id="Phobius"/>
    </source>
</evidence>
<gene>
    <name evidence="3" type="ORF">SSE37_10318</name>
</gene>
<evidence type="ECO:0000313" key="4">
    <source>
        <dbReference type="Proteomes" id="UP000005713"/>
    </source>
</evidence>
<dbReference type="OrthoDB" id="8454209at2"/>
<dbReference type="EMBL" id="AAYA01000014">
    <property type="protein sequence ID" value="EBA06643.1"/>
    <property type="molecule type" value="Genomic_DNA"/>
</dbReference>
<feature type="transmembrane region" description="Helical" evidence="1">
    <location>
        <begin position="93"/>
        <end position="120"/>
    </location>
</feature>
<organism evidence="3 4">
    <name type="scientific">Sagittula stellata (strain ATCC 700073 / DSM 11524 / E-37)</name>
    <dbReference type="NCBI Taxonomy" id="388399"/>
    <lineage>
        <taxon>Bacteria</taxon>
        <taxon>Pseudomonadati</taxon>
        <taxon>Pseudomonadota</taxon>
        <taxon>Alphaproteobacteria</taxon>
        <taxon>Rhodobacterales</taxon>
        <taxon>Roseobacteraceae</taxon>
        <taxon>Sagittula</taxon>
    </lineage>
</organism>
<dbReference type="eggNOG" id="ENOG5032QWF">
    <property type="taxonomic scope" value="Bacteria"/>
</dbReference>
<keyword evidence="1" id="KW-1133">Transmembrane helix</keyword>
<sequence length="177" mass="19933">MSTESELQARTRVSGQIVFVGAALLVSLVLLSQIPSQTVWIEDAKSFAAQPRFWPAVAIVTMVVTFGLNFWLMKRRRPARADWAEARRWLEPLEYAVWFMVYVFAVPWIGFLPMSIAFAAALTWRLGYRSALYIWLAVAFAVGTVILFKGILGVKIPGAALYELLPDAVRSFALQYL</sequence>
<keyword evidence="4" id="KW-1185">Reference proteome</keyword>
<evidence type="ECO:0000259" key="2">
    <source>
        <dbReference type="Pfam" id="PF07331"/>
    </source>
</evidence>
<dbReference type="Proteomes" id="UP000005713">
    <property type="component" value="Unassembled WGS sequence"/>
</dbReference>
<keyword evidence="1" id="KW-0472">Membrane</keyword>
<reference evidence="3 4" key="1">
    <citation type="submission" date="2006-06" db="EMBL/GenBank/DDBJ databases">
        <authorList>
            <person name="Moran M.A."/>
            <person name="Ferriera S."/>
            <person name="Johnson J."/>
            <person name="Kravitz S."/>
            <person name="Beeson K."/>
            <person name="Sutton G."/>
            <person name="Rogers Y.-H."/>
            <person name="Friedman R."/>
            <person name="Frazier M."/>
            <person name="Venter J.C."/>
        </authorList>
    </citation>
    <scope>NUCLEOTIDE SEQUENCE [LARGE SCALE GENOMIC DNA]</scope>
    <source>
        <strain evidence="3 4">E-37</strain>
    </source>
</reference>